<dbReference type="Pfam" id="PF07690">
    <property type="entry name" value="MFS_1"/>
    <property type="match status" value="1"/>
</dbReference>
<keyword evidence="2" id="KW-0813">Transport</keyword>
<evidence type="ECO:0000256" key="4">
    <source>
        <dbReference type="ARBA" id="ARBA00022989"/>
    </source>
</evidence>
<evidence type="ECO:0000256" key="2">
    <source>
        <dbReference type="ARBA" id="ARBA00022448"/>
    </source>
</evidence>
<protein>
    <recommendedName>
        <fullName evidence="7">Major facilitator superfamily (MFS) profile domain-containing protein</fullName>
    </recommendedName>
</protein>
<evidence type="ECO:0000313" key="8">
    <source>
        <dbReference type="EMBL" id="CAK7216212.1"/>
    </source>
</evidence>
<comment type="caution">
    <text evidence="8">The sequence shown here is derived from an EMBL/GenBank/DDBJ whole genome shotgun (WGS) entry which is preliminary data.</text>
</comment>
<dbReference type="Proteomes" id="UP001642405">
    <property type="component" value="Unassembled WGS sequence"/>
</dbReference>
<dbReference type="InterPro" id="IPR036259">
    <property type="entry name" value="MFS_trans_sf"/>
</dbReference>
<dbReference type="Gene3D" id="1.20.1250.20">
    <property type="entry name" value="MFS general substrate transporter like domains"/>
    <property type="match status" value="2"/>
</dbReference>
<keyword evidence="4 6" id="KW-1133">Transmembrane helix</keyword>
<dbReference type="PANTHER" id="PTHR43791">
    <property type="entry name" value="PERMEASE-RELATED"/>
    <property type="match status" value="1"/>
</dbReference>
<evidence type="ECO:0000256" key="5">
    <source>
        <dbReference type="ARBA" id="ARBA00023136"/>
    </source>
</evidence>
<feature type="transmembrane region" description="Helical" evidence="6">
    <location>
        <begin position="141"/>
        <end position="159"/>
    </location>
</feature>
<evidence type="ECO:0000256" key="6">
    <source>
        <dbReference type="SAM" id="Phobius"/>
    </source>
</evidence>
<feature type="domain" description="Major facilitator superfamily (MFS) profile" evidence="7">
    <location>
        <begin position="75"/>
        <end position="493"/>
    </location>
</feature>
<comment type="subcellular location">
    <subcellularLocation>
        <location evidence="1">Membrane</location>
        <topology evidence="1">Multi-pass membrane protein</topology>
    </subcellularLocation>
</comment>
<organism evidence="8 9">
    <name type="scientific">Sporothrix curviconia</name>
    <dbReference type="NCBI Taxonomy" id="1260050"/>
    <lineage>
        <taxon>Eukaryota</taxon>
        <taxon>Fungi</taxon>
        <taxon>Dikarya</taxon>
        <taxon>Ascomycota</taxon>
        <taxon>Pezizomycotina</taxon>
        <taxon>Sordariomycetes</taxon>
        <taxon>Sordariomycetidae</taxon>
        <taxon>Ophiostomatales</taxon>
        <taxon>Ophiostomataceae</taxon>
        <taxon>Sporothrix</taxon>
    </lineage>
</organism>
<feature type="transmembrane region" description="Helical" evidence="6">
    <location>
        <begin position="436"/>
        <end position="457"/>
    </location>
</feature>
<feature type="transmembrane region" description="Helical" evidence="6">
    <location>
        <begin position="234"/>
        <end position="254"/>
    </location>
</feature>
<name>A0ABP0B9Q8_9PEZI</name>
<dbReference type="InterPro" id="IPR020846">
    <property type="entry name" value="MFS_dom"/>
</dbReference>
<dbReference type="EMBL" id="CAWUHB010000011">
    <property type="protein sequence ID" value="CAK7216212.1"/>
    <property type="molecule type" value="Genomic_DNA"/>
</dbReference>
<sequence length="534" mass="59475">MAEEVPSKMAVAEVENNQVDAGTIDAEKDISKLAAAAADGHGDVALALFATIGEIGEEIDPEEEKRLVRKIDRLLLPLCAVSYIFFFIDKTTLSYAAVFGIQTDLNMHGTDYSWLSSLFYFGFLVWALPANLLLQRLPVAKYLGINIMLWGILLMAQAACQNFASLAALRVLGGAVEAVADPAFMLITSMWYTRREQPVKIGLWYTAVGLGVACGGLLGYGIGQIRGRLASWRYEFLIIGACCTVWGLVICLVLPDNPVAKPTPTSRWLFQLTDRERRLAVERLRDNQTGIENKTFKPRQMLEAVLDYKTYFFFMIAFCQAVVNGGTTNFGTLIIKGFGFDTLDTTLMQIPYGAFIFLVILLGVFINDRLPPNNRCFVLAAFILPTLVGAFGLHFVPDDRRIGRLICYLLTGSLNASFVLLLSLQTANIAGHTKKVTTSALLFLGYCAGNIAGPFFYKTSQSPTYPLGIWSMIVVLIIEIGVVITLRFLLSTENRRRDRAQGIDQTHHHERRDLDITAFEDMTDKENLNFRYIY</sequence>
<keyword evidence="9" id="KW-1185">Reference proteome</keyword>
<evidence type="ECO:0000256" key="1">
    <source>
        <dbReference type="ARBA" id="ARBA00004141"/>
    </source>
</evidence>
<feature type="transmembrane region" description="Helical" evidence="6">
    <location>
        <begin position="377"/>
        <end position="396"/>
    </location>
</feature>
<gene>
    <name evidence="8" type="ORF">SCUCBS95973_002733</name>
</gene>
<dbReference type="PANTHER" id="PTHR43791:SF26">
    <property type="entry name" value="ALLANTOATE TRANSPORTER, PUTATIVE (AFU_ORTHOLOGUE AFUA_5G09470)-RELATED"/>
    <property type="match status" value="1"/>
</dbReference>
<evidence type="ECO:0000256" key="3">
    <source>
        <dbReference type="ARBA" id="ARBA00022692"/>
    </source>
</evidence>
<feature type="transmembrane region" description="Helical" evidence="6">
    <location>
        <begin position="203"/>
        <end position="222"/>
    </location>
</feature>
<accession>A0ABP0B9Q8</accession>
<feature type="transmembrane region" description="Helical" evidence="6">
    <location>
        <begin position="347"/>
        <end position="365"/>
    </location>
</feature>
<dbReference type="InterPro" id="IPR011701">
    <property type="entry name" value="MFS"/>
</dbReference>
<feature type="transmembrane region" description="Helical" evidence="6">
    <location>
        <begin position="171"/>
        <end position="191"/>
    </location>
</feature>
<dbReference type="SUPFAM" id="SSF103473">
    <property type="entry name" value="MFS general substrate transporter"/>
    <property type="match status" value="1"/>
</dbReference>
<feature type="transmembrane region" description="Helical" evidence="6">
    <location>
        <begin position="402"/>
        <end position="424"/>
    </location>
</feature>
<keyword evidence="5 6" id="KW-0472">Membrane</keyword>
<keyword evidence="3 6" id="KW-0812">Transmembrane</keyword>
<feature type="transmembrane region" description="Helical" evidence="6">
    <location>
        <begin position="469"/>
        <end position="490"/>
    </location>
</feature>
<feature type="transmembrane region" description="Helical" evidence="6">
    <location>
        <begin position="113"/>
        <end position="134"/>
    </location>
</feature>
<proteinExistence type="predicted"/>
<dbReference type="PROSITE" id="PS50850">
    <property type="entry name" value="MFS"/>
    <property type="match status" value="1"/>
</dbReference>
<evidence type="ECO:0000259" key="7">
    <source>
        <dbReference type="PROSITE" id="PS50850"/>
    </source>
</evidence>
<feature type="transmembrane region" description="Helical" evidence="6">
    <location>
        <begin position="74"/>
        <end position="101"/>
    </location>
</feature>
<reference evidence="8 9" key="1">
    <citation type="submission" date="2024-01" db="EMBL/GenBank/DDBJ databases">
        <authorList>
            <person name="Allen C."/>
            <person name="Tagirdzhanova G."/>
        </authorList>
    </citation>
    <scope>NUCLEOTIDE SEQUENCE [LARGE SCALE GENOMIC DNA]</scope>
</reference>
<evidence type="ECO:0000313" key="9">
    <source>
        <dbReference type="Proteomes" id="UP001642405"/>
    </source>
</evidence>
<feature type="transmembrane region" description="Helical" evidence="6">
    <location>
        <begin position="311"/>
        <end position="335"/>
    </location>
</feature>